<dbReference type="GeneID" id="111108961"/>
<gene>
    <name evidence="2" type="primary">LOC111108961</name>
</gene>
<dbReference type="RefSeq" id="XP_022300758.1">
    <property type="nucleotide sequence ID" value="XM_022445050.1"/>
</dbReference>
<organism evidence="1 2">
    <name type="scientific">Crassostrea virginica</name>
    <name type="common">Eastern oyster</name>
    <dbReference type="NCBI Taxonomy" id="6565"/>
    <lineage>
        <taxon>Eukaryota</taxon>
        <taxon>Metazoa</taxon>
        <taxon>Spiralia</taxon>
        <taxon>Lophotrochozoa</taxon>
        <taxon>Mollusca</taxon>
        <taxon>Bivalvia</taxon>
        <taxon>Autobranchia</taxon>
        <taxon>Pteriomorphia</taxon>
        <taxon>Ostreida</taxon>
        <taxon>Ostreoidea</taxon>
        <taxon>Ostreidae</taxon>
        <taxon>Crassostrea</taxon>
    </lineage>
</organism>
<dbReference type="AlphaFoldDB" id="A0A8B8BC44"/>
<accession>A0A8B8BC44</accession>
<dbReference type="KEGG" id="cvn:111108961"/>
<evidence type="ECO:0000313" key="1">
    <source>
        <dbReference type="Proteomes" id="UP000694844"/>
    </source>
</evidence>
<name>A0A8B8BC44_CRAVI</name>
<reference evidence="2" key="1">
    <citation type="submission" date="2025-08" db="UniProtKB">
        <authorList>
            <consortium name="RefSeq"/>
        </authorList>
    </citation>
    <scope>IDENTIFICATION</scope>
    <source>
        <tissue evidence="2">Whole sample</tissue>
    </source>
</reference>
<proteinExistence type="predicted"/>
<sequence>MAIKLNYQNDYMSYMAYIKGIQSCVYALKLNSLLFEASGVGGIDSDAESNFPGLHIQEKKSDDTSPRNCAADCYKNMDCNAIELCSLPTGNVCRLSKSISTNLVTGVGSCSRLELKHPCGSGLFYNRRTNQCQCVKEKVLVKPFGVKAQNVNL</sequence>
<protein>
    <submittedName>
        <fullName evidence="2">Uncharacterized protein LOC111108961</fullName>
    </submittedName>
</protein>
<keyword evidence="1" id="KW-1185">Reference proteome</keyword>
<dbReference type="Proteomes" id="UP000694844">
    <property type="component" value="Chromosome 8"/>
</dbReference>
<evidence type="ECO:0000313" key="2">
    <source>
        <dbReference type="RefSeq" id="XP_022300758.1"/>
    </source>
</evidence>